<name>A0A8S5Q1V0_9CAUD</name>
<evidence type="ECO:0000313" key="1">
    <source>
        <dbReference type="EMBL" id="DAE12645.1"/>
    </source>
</evidence>
<protein>
    <submittedName>
        <fullName evidence="1">Uncharacterized protein</fullName>
    </submittedName>
</protein>
<proteinExistence type="predicted"/>
<reference evidence="1" key="1">
    <citation type="journal article" date="2021" name="Proc. Natl. Acad. Sci. U.S.A.">
        <title>A Catalog of Tens of Thousands of Viruses from Human Metagenomes Reveals Hidden Associations with Chronic Diseases.</title>
        <authorList>
            <person name="Tisza M.J."/>
            <person name="Buck C.B."/>
        </authorList>
    </citation>
    <scope>NUCLEOTIDE SEQUENCE</scope>
    <source>
        <strain evidence="1">CtOCb13</strain>
    </source>
</reference>
<accession>A0A8S5Q1V0</accession>
<organism evidence="1">
    <name type="scientific">Siphoviridae sp. ctOCb13</name>
    <dbReference type="NCBI Taxonomy" id="2825477"/>
    <lineage>
        <taxon>Viruses</taxon>
        <taxon>Duplodnaviria</taxon>
        <taxon>Heunggongvirae</taxon>
        <taxon>Uroviricota</taxon>
        <taxon>Caudoviricetes</taxon>
    </lineage>
</organism>
<dbReference type="EMBL" id="BK015555">
    <property type="protein sequence ID" value="DAE12645.1"/>
    <property type="molecule type" value="Genomic_DNA"/>
</dbReference>
<sequence>MVSLEIRNAALRYSKTKKFMSSGNKYEITIKISFDDDCDNKSFDFSVTGNVVRIAKNGQRIDEMGGCIHNELLHFFPEFANFVEMHMRNREGMSIHPFANGFYHISKGNTKAVIEDWFITEEDGANAIKLFKAVDQDEFTYMLYKFGFIARVKEKAEKAIHALEELTGKKWINPYTSEEERLYKIPEGLLESVEQKVANGYYSEAAIEKRTQEEKERKFNEARQKIIDDARERMEKIRVERDIKLFILDAGFPIDNVIYYSHTKRVVFNWQNSDYYSKITWEDLDKLMAVSDEKYKIPAYTVFTLSEAYEKKLDRGIVIMGDGFESCWVGEPLPYPHNSHSIKRQIHRTAK</sequence>